<comment type="caution">
    <text evidence="2">The sequence shown here is derived from an EMBL/GenBank/DDBJ whole genome shotgun (WGS) entry which is preliminary data.</text>
</comment>
<organism evidence="2 3">
    <name type="scientific">Hamadaea flava</name>
    <dbReference type="NCBI Taxonomy" id="1742688"/>
    <lineage>
        <taxon>Bacteria</taxon>
        <taxon>Bacillati</taxon>
        <taxon>Actinomycetota</taxon>
        <taxon>Actinomycetes</taxon>
        <taxon>Micromonosporales</taxon>
        <taxon>Micromonosporaceae</taxon>
        <taxon>Hamadaea</taxon>
    </lineage>
</organism>
<dbReference type="EMBL" id="JBHSAY010000005">
    <property type="protein sequence ID" value="MFC4130174.1"/>
    <property type="molecule type" value="Genomic_DNA"/>
</dbReference>
<proteinExistence type="predicted"/>
<gene>
    <name evidence="2" type="ORF">ACFOZ4_06095</name>
</gene>
<feature type="region of interest" description="Disordered" evidence="1">
    <location>
        <begin position="275"/>
        <end position="311"/>
    </location>
</feature>
<dbReference type="InterPro" id="IPR001646">
    <property type="entry name" value="5peptide_repeat"/>
</dbReference>
<reference evidence="3" key="1">
    <citation type="journal article" date="2019" name="Int. J. Syst. Evol. Microbiol.">
        <title>The Global Catalogue of Microorganisms (GCM) 10K type strain sequencing project: providing services to taxonomists for standard genome sequencing and annotation.</title>
        <authorList>
            <consortium name="The Broad Institute Genomics Platform"/>
            <consortium name="The Broad Institute Genome Sequencing Center for Infectious Disease"/>
            <person name="Wu L."/>
            <person name="Ma J."/>
        </authorList>
    </citation>
    <scope>NUCLEOTIDE SEQUENCE [LARGE SCALE GENOMIC DNA]</scope>
    <source>
        <strain evidence="3">CGMCC 4.7289</strain>
    </source>
</reference>
<accession>A0ABV8LHC4</accession>
<evidence type="ECO:0000313" key="3">
    <source>
        <dbReference type="Proteomes" id="UP001595816"/>
    </source>
</evidence>
<dbReference type="RefSeq" id="WP_253758391.1">
    <property type="nucleotide sequence ID" value="NZ_JAMZDZ010000001.1"/>
</dbReference>
<dbReference type="Gene3D" id="2.160.20.80">
    <property type="entry name" value="E3 ubiquitin-protein ligase SopA"/>
    <property type="match status" value="1"/>
</dbReference>
<feature type="compositionally biased region" description="Basic and acidic residues" evidence="1">
    <location>
        <begin position="281"/>
        <end position="293"/>
    </location>
</feature>
<name>A0ABV8LHC4_9ACTN</name>
<evidence type="ECO:0000256" key="1">
    <source>
        <dbReference type="SAM" id="MobiDB-lite"/>
    </source>
</evidence>
<keyword evidence="3" id="KW-1185">Reference proteome</keyword>
<dbReference type="Pfam" id="PF13576">
    <property type="entry name" value="Pentapeptide_3"/>
    <property type="match status" value="1"/>
</dbReference>
<sequence>MLNWDMESAAVRLAGIYAMAGLADDWPSGRQTCIDVLCAYLRMPYQPDFQAQAAARTRWKEGEREVRLSIITVIRDHLRDHRGDQERMASTWQGRSMDFTGAVFDGGDFSHAVFAGGIVDFSRATFTGGNVRFGSATFSGARVRFSGATFSEGVVGFSRATFSGGVVDFDGASFSEGRVGFNAATFSGARVRFNAATFSGSLVGFPLAKFCGGEVEFSNASFAGGRVGFMRAIFDGGKVGFFGARFVGGTVDLSAVRPYNTPAMFSWATQPDGLRLPPEVDADRHDVHGDRARSMPGGAAEQAQRQTAEIP</sequence>
<evidence type="ECO:0000313" key="2">
    <source>
        <dbReference type="EMBL" id="MFC4130174.1"/>
    </source>
</evidence>
<protein>
    <submittedName>
        <fullName evidence="2">Pentapeptide repeat-containing protein</fullName>
    </submittedName>
</protein>
<dbReference type="Proteomes" id="UP001595816">
    <property type="component" value="Unassembled WGS sequence"/>
</dbReference>